<organism evidence="2 3">
    <name type="scientific">Arachis hypogaea</name>
    <name type="common">Peanut</name>
    <dbReference type="NCBI Taxonomy" id="3818"/>
    <lineage>
        <taxon>Eukaryota</taxon>
        <taxon>Viridiplantae</taxon>
        <taxon>Streptophyta</taxon>
        <taxon>Embryophyta</taxon>
        <taxon>Tracheophyta</taxon>
        <taxon>Spermatophyta</taxon>
        <taxon>Magnoliopsida</taxon>
        <taxon>eudicotyledons</taxon>
        <taxon>Gunneridae</taxon>
        <taxon>Pentapetalae</taxon>
        <taxon>rosids</taxon>
        <taxon>fabids</taxon>
        <taxon>Fabales</taxon>
        <taxon>Fabaceae</taxon>
        <taxon>Papilionoideae</taxon>
        <taxon>50 kb inversion clade</taxon>
        <taxon>dalbergioids sensu lato</taxon>
        <taxon>Dalbergieae</taxon>
        <taxon>Pterocarpus clade</taxon>
        <taxon>Arachis</taxon>
    </lineage>
</organism>
<sequence>MCHKESSITIHFKTMPAYQGDDFITDMVDGTHLYEKYKVCLLVAVFQDDNNNIMHIAFAIVEGENFDAWQFFVTVARSNRAWSPPRAFHIFLKLLEQVQGTVPAELIINTRYSRMVCKYEMHYWHLREWSKAYTNWLDRILSEQYTLVFDGGY</sequence>
<dbReference type="EMBL" id="SDMP01000002">
    <property type="protein sequence ID" value="RYR72979.1"/>
    <property type="molecule type" value="Genomic_DNA"/>
</dbReference>
<dbReference type="Proteomes" id="UP000289738">
    <property type="component" value="Chromosome A02"/>
</dbReference>
<protein>
    <recommendedName>
        <fullName evidence="1">MULE transposase domain-containing protein</fullName>
    </recommendedName>
</protein>
<evidence type="ECO:0000313" key="3">
    <source>
        <dbReference type="Proteomes" id="UP000289738"/>
    </source>
</evidence>
<comment type="caution">
    <text evidence="2">The sequence shown here is derived from an EMBL/GenBank/DDBJ whole genome shotgun (WGS) entry which is preliminary data.</text>
</comment>
<dbReference type="AlphaFoldDB" id="A0A445ECE3"/>
<proteinExistence type="predicted"/>
<dbReference type="InterPro" id="IPR018289">
    <property type="entry name" value="MULE_transposase_dom"/>
</dbReference>
<keyword evidence="3" id="KW-1185">Reference proteome</keyword>
<evidence type="ECO:0000313" key="2">
    <source>
        <dbReference type="EMBL" id="RYR72979.1"/>
    </source>
</evidence>
<gene>
    <name evidence="2" type="ORF">Ahy_A02g007226</name>
</gene>
<feature type="domain" description="MULE transposase" evidence="1">
    <location>
        <begin position="28"/>
        <end position="77"/>
    </location>
</feature>
<dbReference type="Pfam" id="PF10551">
    <property type="entry name" value="MULE"/>
    <property type="match status" value="1"/>
</dbReference>
<name>A0A445ECE3_ARAHY</name>
<reference evidence="2 3" key="1">
    <citation type="submission" date="2019-01" db="EMBL/GenBank/DDBJ databases">
        <title>Sequencing of cultivated peanut Arachis hypogaea provides insights into genome evolution and oil improvement.</title>
        <authorList>
            <person name="Chen X."/>
        </authorList>
    </citation>
    <scope>NUCLEOTIDE SEQUENCE [LARGE SCALE GENOMIC DNA]</scope>
    <source>
        <strain evidence="3">cv. Fuhuasheng</strain>
        <tissue evidence="2">Leaves</tissue>
    </source>
</reference>
<evidence type="ECO:0000259" key="1">
    <source>
        <dbReference type="Pfam" id="PF10551"/>
    </source>
</evidence>
<accession>A0A445ECE3</accession>